<dbReference type="PROSITE" id="PS51350">
    <property type="entry name" value="PTS_HPR_DOM"/>
    <property type="match status" value="1"/>
</dbReference>
<protein>
    <recommendedName>
        <fullName evidence="2">Phosphocarrier protein HPr</fullName>
    </recommendedName>
</protein>
<comment type="caution">
    <text evidence="5">The sequence shown here is derived from an EMBL/GenBank/DDBJ whole genome shotgun (WGS) entry which is preliminary data.</text>
</comment>
<dbReference type="InterPro" id="IPR000032">
    <property type="entry name" value="HPr-like"/>
</dbReference>
<dbReference type="Pfam" id="PF00381">
    <property type="entry name" value="PTS-HPr"/>
    <property type="match status" value="1"/>
</dbReference>
<dbReference type="RefSeq" id="WP_117602884.1">
    <property type="nucleotide sequence ID" value="NZ_BHGK01000001.1"/>
</dbReference>
<dbReference type="InterPro" id="IPR035895">
    <property type="entry name" value="HPr-like_sf"/>
</dbReference>
<comment type="function">
    <text evidence="1">General (non sugar-specific) component of the phosphoenolpyruvate-dependent sugar phosphotransferase system (sugar PTS). This major carbohydrate active-transport system catalyzes the phosphorylation of incoming sugar substrates concomitantly with their translocation across the cell membrane. The phosphoryl group from phosphoenolpyruvate (PEP) is transferred to the phosphoryl carrier protein HPr by enzyme I. Phospho-HPr then transfers it to the PTS EIIA domain.</text>
</comment>
<dbReference type="SUPFAM" id="SSF55594">
    <property type="entry name" value="HPr-like"/>
    <property type="match status" value="1"/>
</dbReference>
<keyword evidence="3" id="KW-0762">Sugar transport</keyword>
<gene>
    <name evidence="5" type="ORF">KGMB01110_14430</name>
</gene>
<keyword evidence="3" id="KW-0813">Transport</keyword>
<feature type="domain" description="HPr" evidence="4">
    <location>
        <begin position="1"/>
        <end position="86"/>
    </location>
</feature>
<dbReference type="AlphaFoldDB" id="A0A391P163"/>
<keyword evidence="6" id="KW-1185">Reference proteome</keyword>
<name>A0A391P163_9FIRM</name>
<evidence type="ECO:0000256" key="3">
    <source>
        <dbReference type="ARBA" id="ARBA00022597"/>
    </source>
</evidence>
<sequence>MKEVEFTVTNRMGIHIRVAAQMKELLENYQSSVTFIKEDERIDARDPFQILTAALMQGTELKIQAEGADEKEALDSVLALIRSQKD</sequence>
<dbReference type="NCBIfam" id="TIGR01003">
    <property type="entry name" value="PTS_HPr_family"/>
    <property type="match status" value="1"/>
</dbReference>
<dbReference type="PRINTS" id="PR00107">
    <property type="entry name" value="PHOSPHOCPHPR"/>
</dbReference>
<evidence type="ECO:0000256" key="1">
    <source>
        <dbReference type="ARBA" id="ARBA00003681"/>
    </source>
</evidence>
<organism evidence="5 6">
    <name type="scientific">Mediterraneibacter butyricigenes</name>
    <dbReference type="NCBI Taxonomy" id="2316025"/>
    <lineage>
        <taxon>Bacteria</taxon>
        <taxon>Bacillati</taxon>
        <taxon>Bacillota</taxon>
        <taxon>Clostridia</taxon>
        <taxon>Lachnospirales</taxon>
        <taxon>Lachnospiraceae</taxon>
        <taxon>Mediterraneibacter</taxon>
    </lineage>
</organism>
<dbReference type="Proteomes" id="UP000265643">
    <property type="component" value="Unassembled WGS sequence"/>
</dbReference>
<accession>A0A391P163</accession>
<evidence type="ECO:0000313" key="6">
    <source>
        <dbReference type="Proteomes" id="UP000265643"/>
    </source>
</evidence>
<dbReference type="PANTHER" id="PTHR33705:SF1">
    <property type="entry name" value="PHOSPHOCARRIER PROTEIN HPR"/>
    <property type="match status" value="1"/>
</dbReference>
<dbReference type="PANTHER" id="PTHR33705">
    <property type="entry name" value="PHOSPHOCARRIER PROTEIN HPR"/>
    <property type="match status" value="1"/>
</dbReference>
<dbReference type="EMBL" id="BHGK01000001">
    <property type="protein sequence ID" value="GCA67007.1"/>
    <property type="molecule type" value="Genomic_DNA"/>
</dbReference>
<evidence type="ECO:0000256" key="2">
    <source>
        <dbReference type="ARBA" id="ARBA00020422"/>
    </source>
</evidence>
<proteinExistence type="predicted"/>
<evidence type="ECO:0000259" key="4">
    <source>
        <dbReference type="PROSITE" id="PS51350"/>
    </source>
</evidence>
<reference evidence="6" key="1">
    <citation type="submission" date="2018-09" db="EMBL/GenBank/DDBJ databases">
        <title>Draft Genome Sequence of Mediterraneibacter sp. KCTC 15684.</title>
        <authorList>
            <person name="Kim J.S."/>
            <person name="Han K.I."/>
            <person name="Suh M.K."/>
            <person name="Lee K.C."/>
            <person name="Eom M.K."/>
            <person name="Lee J.H."/>
            <person name="Park S.H."/>
            <person name="Kang S.W."/>
            <person name="Park J.E."/>
            <person name="Oh B.S."/>
            <person name="Yu S.Y."/>
            <person name="Choi S.H."/>
            <person name="Lee D.H."/>
            <person name="Yoon H."/>
            <person name="Kim B."/>
            <person name="Yang S.J."/>
            <person name="Lee J.S."/>
        </authorList>
    </citation>
    <scope>NUCLEOTIDE SEQUENCE [LARGE SCALE GENOMIC DNA]</scope>
    <source>
        <strain evidence="6">KCTC 15684</strain>
    </source>
</reference>
<evidence type="ECO:0000313" key="5">
    <source>
        <dbReference type="EMBL" id="GCA67007.1"/>
    </source>
</evidence>
<dbReference type="Gene3D" id="3.30.1340.10">
    <property type="entry name" value="HPr-like"/>
    <property type="match status" value="1"/>
</dbReference>
<dbReference type="InterPro" id="IPR050399">
    <property type="entry name" value="HPr"/>
</dbReference>